<dbReference type="Pfam" id="PF02557">
    <property type="entry name" value="VanY"/>
    <property type="match status" value="1"/>
</dbReference>
<dbReference type="InterPro" id="IPR009045">
    <property type="entry name" value="Zn_M74/Hedgehog-like"/>
</dbReference>
<keyword evidence="3" id="KW-0645">Protease</keyword>
<comment type="caution">
    <text evidence="3">The sequence shown here is derived from an EMBL/GenBank/DDBJ whole genome shotgun (WGS) entry which is preliminary data.</text>
</comment>
<dbReference type="GO" id="GO:0004180">
    <property type="term" value="F:carboxypeptidase activity"/>
    <property type="evidence" value="ECO:0007669"/>
    <property type="project" value="UniProtKB-KW"/>
</dbReference>
<dbReference type="GO" id="GO:0006508">
    <property type="term" value="P:proteolysis"/>
    <property type="evidence" value="ECO:0007669"/>
    <property type="project" value="InterPro"/>
</dbReference>
<dbReference type="AlphaFoldDB" id="A0A412PHH9"/>
<dbReference type="SUPFAM" id="SSF55166">
    <property type="entry name" value="Hedgehog/DD-peptidase"/>
    <property type="match status" value="1"/>
</dbReference>
<evidence type="ECO:0000259" key="2">
    <source>
        <dbReference type="Pfam" id="PF02557"/>
    </source>
</evidence>
<reference evidence="3 4" key="1">
    <citation type="submission" date="2018-08" db="EMBL/GenBank/DDBJ databases">
        <title>A genome reference for cultivated species of the human gut microbiota.</title>
        <authorList>
            <person name="Zou Y."/>
            <person name="Xue W."/>
            <person name="Luo G."/>
        </authorList>
    </citation>
    <scope>NUCLEOTIDE SEQUENCE [LARGE SCALE GENOMIC DNA]</scope>
    <source>
        <strain evidence="3 4">AF18-46</strain>
    </source>
</reference>
<dbReference type="CDD" id="cd14852">
    <property type="entry name" value="LD-carboxypeptidase"/>
    <property type="match status" value="1"/>
</dbReference>
<dbReference type="InterPro" id="IPR052179">
    <property type="entry name" value="DD-CPase-like"/>
</dbReference>
<feature type="transmembrane region" description="Helical" evidence="1">
    <location>
        <begin position="12"/>
        <end position="35"/>
    </location>
</feature>
<dbReference type="InterPro" id="IPR003709">
    <property type="entry name" value="VanY-like_core_dom"/>
</dbReference>
<evidence type="ECO:0000256" key="1">
    <source>
        <dbReference type="SAM" id="Phobius"/>
    </source>
</evidence>
<dbReference type="PANTHER" id="PTHR34385">
    <property type="entry name" value="D-ALANYL-D-ALANINE CARBOXYPEPTIDASE"/>
    <property type="match status" value="1"/>
</dbReference>
<dbReference type="Proteomes" id="UP000284731">
    <property type="component" value="Unassembled WGS sequence"/>
</dbReference>
<evidence type="ECO:0000313" key="4">
    <source>
        <dbReference type="Proteomes" id="UP000284731"/>
    </source>
</evidence>
<feature type="domain" description="D-alanyl-D-alanine carboxypeptidase-like core" evidence="2">
    <location>
        <begin position="107"/>
        <end position="233"/>
    </location>
</feature>
<keyword evidence="3" id="KW-0378">Hydrolase</keyword>
<dbReference type="InterPro" id="IPR058193">
    <property type="entry name" value="VanY/YodJ_core_dom"/>
</dbReference>
<protein>
    <submittedName>
        <fullName evidence="3">D-alanyl-D-alanine carboxypeptidase family protein</fullName>
    </submittedName>
</protein>
<dbReference type="GeneID" id="89621329"/>
<dbReference type="Gene3D" id="3.30.1380.10">
    <property type="match status" value="1"/>
</dbReference>
<organism evidence="3 4">
    <name type="scientific">Solobacterium moorei</name>
    <dbReference type="NCBI Taxonomy" id="102148"/>
    <lineage>
        <taxon>Bacteria</taxon>
        <taxon>Bacillati</taxon>
        <taxon>Bacillota</taxon>
        <taxon>Erysipelotrichia</taxon>
        <taxon>Erysipelotrichales</taxon>
        <taxon>Erysipelotrichaceae</taxon>
        <taxon>Solobacterium</taxon>
    </lineage>
</organism>
<dbReference type="RefSeq" id="WP_028077485.1">
    <property type="nucleotide sequence ID" value="NZ_AP028934.1"/>
</dbReference>
<dbReference type="PANTHER" id="PTHR34385:SF1">
    <property type="entry name" value="PEPTIDOGLYCAN L-ALANYL-D-GLUTAMATE ENDOPEPTIDASE CWLK"/>
    <property type="match status" value="1"/>
</dbReference>
<keyword evidence="1" id="KW-0812">Transmembrane</keyword>
<accession>A0A412PHH9</accession>
<evidence type="ECO:0000313" key="3">
    <source>
        <dbReference type="EMBL" id="RGT57618.1"/>
    </source>
</evidence>
<gene>
    <name evidence="3" type="ORF">DWX20_00790</name>
</gene>
<dbReference type="EMBL" id="QRWX01000001">
    <property type="protein sequence ID" value="RGT57618.1"/>
    <property type="molecule type" value="Genomic_DNA"/>
</dbReference>
<proteinExistence type="predicted"/>
<name>A0A412PHH9_9FIRM</name>
<keyword evidence="1" id="KW-0472">Membrane</keyword>
<keyword evidence="1" id="KW-1133">Transmembrane helix</keyword>
<sequence>MENEKKIKTRFLSVPTLLKFLLLVSVCLFSVAIYVNSHPELLKQVTPTPEPTAAASTVEPTASALPAHLTDPNSVTVLVDKNHSLSRDFVPTNLATPYLQSTADVIQIRQDVGDAAKSMISAAEAAGIKLYVTAGYRSYDDQQTLYEDRVSKLGEKEASDTTAKAGYSENQTGLALDFTDTATGTSSVDFANTPAGKWLYENAHSYGFILRYPDKKQDITGYSYMPWHYRYVGTDVSSAMYEQGGADLTFEEFYQITK</sequence>
<keyword evidence="3" id="KW-0121">Carboxypeptidase</keyword>